<keyword evidence="2" id="KW-1185">Reference proteome</keyword>
<dbReference type="Proteomes" id="UP001319874">
    <property type="component" value="Chromosome 2"/>
</dbReference>
<accession>A0ABM7TRT2</accession>
<reference evidence="1 2" key="1">
    <citation type="journal article" date="2022" name="Front. Microbiol.">
        <title>Identification and characterization of a novel class of self-sufficient cytochrome P450 hydroxylase involved in cyclohexanecarboxylate degradation in Paraburkholderia terrae strain KU-64.</title>
        <authorList>
            <person name="Yamamoto T."/>
            <person name="Hasegawa Y."/>
            <person name="Iwaki H."/>
        </authorList>
    </citation>
    <scope>NUCLEOTIDE SEQUENCE [LARGE SCALE GENOMIC DNA]</scope>
    <source>
        <strain evidence="1 2">KU-64</strain>
    </source>
</reference>
<protein>
    <submittedName>
        <fullName evidence="1">Uncharacterized protein</fullName>
    </submittedName>
</protein>
<evidence type="ECO:0000313" key="2">
    <source>
        <dbReference type="Proteomes" id="UP001319874"/>
    </source>
</evidence>
<gene>
    <name evidence="1" type="ORF">PTKU64_55240</name>
</gene>
<organism evidence="1 2">
    <name type="scientific">Paraburkholderia terrae</name>
    <dbReference type="NCBI Taxonomy" id="311230"/>
    <lineage>
        <taxon>Bacteria</taxon>
        <taxon>Pseudomonadati</taxon>
        <taxon>Pseudomonadota</taxon>
        <taxon>Betaproteobacteria</taxon>
        <taxon>Burkholderiales</taxon>
        <taxon>Burkholderiaceae</taxon>
        <taxon>Paraburkholderia</taxon>
    </lineage>
</organism>
<dbReference type="EMBL" id="AP024956">
    <property type="protein sequence ID" value="BCZ81849.1"/>
    <property type="molecule type" value="Genomic_DNA"/>
</dbReference>
<name>A0ABM7TRT2_9BURK</name>
<proteinExistence type="predicted"/>
<sequence>MLDAVYEFDRFFVAGDNLMQTEDGVVQVADCLLVRLQIGFITGQQITALAGLRIFKVVEDTRTLCRTKVRAVQAAMHTGHRP</sequence>
<evidence type="ECO:0000313" key="1">
    <source>
        <dbReference type="EMBL" id="BCZ81849.1"/>
    </source>
</evidence>